<comment type="subcellular location">
    <subcellularLocation>
        <location evidence="1">Cell membrane</location>
        <topology evidence="1">Multi-pass membrane protein</topology>
    </subcellularLocation>
</comment>
<keyword evidence="5 7" id="KW-1133">Transmembrane helix</keyword>
<organism evidence="9 10">
    <name type="scientific">Deinococcus koreensis</name>
    <dbReference type="NCBI Taxonomy" id="2054903"/>
    <lineage>
        <taxon>Bacteria</taxon>
        <taxon>Thermotogati</taxon>
        <taxon>Deinococcota</taxon>
        <taxon>Deinococci</taxon>
        <taxon>Deinococcales</taxon>
        <taxon>Deinococcaceae</taxon>
        <taxon>Deinococcus</taxon>
    </lineage>
</organism>
<feature type="transmembrane region" description="Helical" evidence="7">
    <location>
        <begin position="108"/>
        <end position="129"/>
    </location>
</feature>
<keyword evidence="10" id="KW-1185">Reference proteome</keyword>
<feature type="transmembrane region" description="Helical" evidence="7">
    <location>
        <begin position="37"/>
        <end position="56"/>
    </location>
</feature>
<evidence type="ECO:0000259" key="8">
    <source>
        <dbReference type="Pfam" id="PF01757"/>
    </source>
</evidence>
<dbReference type="AlphaFoldDB" id="A0A2K3V2V9"/>
<feature type="transmembrane region" description="Helical" evidence="7">
    <location>
        <begin position="76"/>
        <end position="96"/>
    </location>
</feature>
<dbReference type="PANTHER" id="PTHR40074:SF2">
    <property type="entry name" value="O-ACETYLTRANSFERASE WECH"/>
    <property type="match status" value="1"/>
</dbReference>
<evidence type="ECO:0000256" key="2">
    <source>
        <dbReference type="ARBA" id="ARBA00007400"/>
    </source>
</evidence>
<feature type="transmembrane region" description="Helical" evidence="7">
    <location>
        <begin position="347"/>
        <end position="365"/>
    </location>
</feature>
<accession>A0A2K3V2V9</accession>
<dbReference type="GO" id="GO:0009246">
    <property type="term" value="P:enterobacterial common antigen biosynthetic process"/>
    <property type="evidence" value="ECO:0007669"/>
    <property type="project" value="TreeGrafter"/>
</dbReference>
<keyword evidence="9" id="KW-0012">Acyltransferase</keyword>
<protein>
    <submittedName>
        <fullName evidence="9">Acyltransferase</fullName>
    </submittedName>
</protein>
<dbReference type="EMBL" id="PPPD01000001">
    <property type="protein sequence ID" value="PNY83116.1"/>
    <property type="molecule type" value="Genomic_DNA"/>
</dbReference>
<reference evidence="9 10" key="1">
    <citation type="submission" date="2018-01" db="EMBL/GenBank/DDBJ databases">
        <title>Deinococcus koreensis sp. nov., a radiation-resistant bacterium isolated from river water.</title>
        <authorList>
            <person name="Choi A."/>
        </authorList>
    </citation>
    <scope>NUCLEOTIDE SEQUENCE [LARGE SCALE GENOMIC DNA]</scope>
    <source>
        <strain evidence="9 10">SJW1-2</strain>
    </source>
</reference>
<comment type="similarity">
    <text evidence="2">Belongs to the acyltransferase 3 family.</text>
</comment>
<gene>
    <name evidence="9" type="ORF">CVO96_15190</name>
</gene>
<dbReference type="Pfam" id="PF01757">
    <property type="entry name" value="Acyl_transf_3"/>
    <property type="match status" value="1"/>
</dbReference>
<comment type="caution">
    <text evidence="9">The sequence shown here is derived from an EMBL/GenBank/DDBJ whole genome shotgun (WGS) entry which is preliminary data.</text>
</comment>
<dbReference type="PANTHER" id="PTHR40074">
    <property type="entry name" value="O-ACETYLTRANSFERASE WECH"/>
    <property type="match status" value="1"/>
</dbReference>
<evidence type="ECO:0000313" key="10">
    <source>
        <dbReference type="Proteomes" id="UP000236379"/>
    </source>
</evidence>
<evidence type="ECO:0000256" key="3">
    <source>
        <dbReference type="ARBA" id="ARBA00022475"/>
    </source>
</evidence>
<evidence type="ECO:0000256" key="6">
    <source>
        <dbReference type="ARBA" id="ARBA00023136"/>
    </source>
</evidence>
<dbReference type="OrthoDB" id="64754at2"/>
<evidence type="ECO:0000256" key="5">
    <source>
        <dbReference type="ARBA" id="ARBA00022989"/>
    </source>
</evidence>
<feature type="transmembrane region" description="Helical" evidence="7">
    <location>
        <begin position="155"/>
        <end position="176"/>
    </location>
</feature>
<evidence type="ECO:0000256" key="7">
    <source>
        <dbReference type="SAM" id="Phobius"/>
    </source>
</evidence>
<feature type="transmembrane region" description="Helical" evidence="7">
    <location>
        <begin position="243"/>
        <end position="264"/>
    </location>
</feature>
<feature type="transmembrane region" description="Helical" evidence="7">
    <location>
        <begin position="276"/>
        <end position="294"/>
    </location>
</feature>
<name>A0A2K3V2V9_9DEIO</name>
<keyword evidence="6 7" id="KW-0472">Membrane</keyword>
<dbReference type="InterPro" id="IPR002656">
    <property type="entry name" value="Acyl_transf_3_dom"/>
</dbReference>
<keyword evidence="4 7" id="KW-0812">Transmembrane</keyword>
<dbReference type="GO" id="GO:0016413">
    <property type="term" value="F:O-acetyltransferase activity"/>
    <property type="evidence" value="ECO:0007669"/>
    <property type="project" value="TreeGrafter"/>
</dbReference>
<evidence type="ECO:0000256" key="4">
    <source>
        <dbReference type="ARBA" id="ARBA00022692"/>
    </source>
</evidence>
<keyword evidence="3" id="KW-1003">Cell membrane</keyword>
<feature type="domain" description="Acyltransferase 3" evidence="8">
    <location>
        <begin position="33"/>
        <end position="361"/>
    </location>
</feature>
<dbReference type="Proteomes" id="UP000236379">
    <property type="component" value="Unassembled WGS sequence"/>
</dbReference>
<evidence type="ECO:0000313" key="9">
    <source>
        <dbReference type="EMBL" id="PNY83116.1"/>
    </source>
</evidence>
<evidence type="ECO:0000256" key="1">
    <source>
        <dbReference type="ARBA" id="ARBA00004651"/>
    </source>
</evidence>
<dbReference type="GO" id="GO:0005886">
    <property type="term" value="C:plasma membrane"/>
    <property type="evidence" value="ECO:0007669"/>
    <property type="project" value="UniProtKB-SubCell"/>
</dbReference>
<keyword evidence="9" id="KW-0808">Transferase</keyword>
<sequence length="377" mass="43315">MPADVREREVVTPPPGEVKADRWTYQKRPSARHAVNLFRGFTILEVVLHHSSGMALRLLQPESFEYAAMQVVNRTLHFAVPAFVFLSAAVLIRSLLRRFNLRRYARRRLVRAAWPYLLWSVLYALWYVWTGQRDPAVLRSPERWRTWLLDGKASFHMYFMLVALQAYVLVPALMTVARRRPGITDMLLIGLPIQLGLYFLNREVLHLPYPTSSVLWYILPLLLGVAVGPRLREYPDWWREHRWVILALLAVVYALYLPEALKFLRTGRATPGLFEFLTWGYTSLMALTLMGLVWQIQFRPRHGRPLVSMAKLGTVSLQVYLLHPAILQGLGLLYEPQGSGGQKLLTIALYAVIALLVPALLGRALQRTRLSLVLFGR</sequence>
<feature type="transmembrane region" description="Helical" evidence="7">
    <location>
        <begin position="213"/>
        <end position="231"/>
    </location>
</feature>
<proteinExistence type="inferred from homology"/>